<evidence type="ECO:0000313" key="3">
    <source>
        <dbReference type="Proteomes" id="UP000321080"/>
    </source>
</evidence>
<gene>
    <name evidence="2" type="ORF">FUA22_13015</name>
</gene>
<accession>A0A5C7GIR1</accession>
<name>A0A5C7GIR1_9FLAO</name>
<dbReference type="AlphaFoldDB" id="A0A5C7GIR1"/>
<dbReference type="Proteomes" id="UP000321080">
    <property type="component" value="Unassembled WGS sequence"/>
</dbReference>
<dbReference type="InterPro" id="IPR007730">
    <property type="entry name" value="SPOR-like_dom"/>
</dbReference>
<dbReference type="OrthoDB" id="2473397at2"/>
<dbReference type="Gene3D" id="3.30.70.1070">
    <property type="entry name" value="Sporulation related repeat"/>
    <property type="match status" value="1"/>
</dbReference>
<reference evidence="2 3" key="1">
    <citation type="submission" date="2019-08" db="EMBL/GenBank/DDBJ databases">
        <title>Seonamhaeicola sediminis sp. nov., isolated from marine sediment.</title>
        <authorList>
            <person name="Cao W.R."/>
        </authorList>
    </citation>
    <scope>NUCLEOTIDE SEQUENCE [LARGE SCALE GENOMIC DNA]</scope>
    <source>
        <strain evidence="2 3">1505</strain>
    </source>
</reference>
<dbReference type="Pfam" id="PF05036">
    <property type="entry name" value="SPOR"/>
    <property type="match status" value="1"/>
</dbReference>
<dbReference type="GO" id="GO:0042834">
    <property type="term" value="F:peptidoglycan binding"/>
    <property type="evidence" value="ECO:0007669"/>
    <property type="project" value="InterPro"/>
</dbReference>
<comment type="caution">
    <text evidence="2">The sequence shown here is derived from an EMBL/GenBank/DDBJ whole genome shotgun (WGS) entry which is preliminary data.</text>
</comment>
<dbReference type="SUPFAM" id="SSF110997">
    <property type="entry name" value="Sporulation related repeat"/>
    <property type="match status" value="1"/>
</dbReference>
<feature type="domain" description="SPOR" evidence="1">
    <location>
        <begin position="56"/>
        <end position="126"/>
    </location>
</feature>
<dbReference type="InterPro" id="IPR036680">
    <property type="entry name" value="SPOR-like_sf"/>
</dbReference>
<dbReference type="EMBL" id="VRKQ01000010">
    <property type="protein sequence ID" value="TXG37463.1"/>
    <property type="molecule type" value="Genomic_DNA"/>
</dbReference>
<protein>
    <submittedName>
        <fullName evidence="2">SPOR domain-containing protein</fullName>
    </submittedName>
</protein>
<keyword evidence="3" id="KW-1185">Reference proteome</keyword>
<organism evidence="2 3">
    <name type="scientific">Seonamhaeicola maritimus</name>
    <dbReference type="NCBI Taxonomy" id="2591822"/>
    <lineage>
        <taxon>Bacteria</taxon>
        <taxon>Pseudomonadati</taxon>
        <taxon>Bacteroidota</taxon>
        <taxon>Flavobacteriia</taxon>
        <taxon>Flavobacteriales</taxon>
        <taxon>Flavobacteriaceae</taxon>
    </lineage>
</organism>
<sequence length="134" mass="15897">MMNLSLKFKVLTAICLFLCVVNKGYSQQGHVEINQDKNIDALLRLKKDINKDENNSDRYKIQIYNGNRSDAYKAKEEFHESFSDWKSRIVYESPNFKIWAGNFRTRLEADRALKRIKRKFPSAFIFKPKKEKNN</sequence>
<evidence type="ECO:0000259" key="1">
    <source>
        <dbReference type="Pfam" id="PF05036"/>
    </source>
</evidence>
<evidence type="ECO:0000313" key="2">
    <source>
        <dbReference type="EMBL" id="TXG37463.1"/>
    </source>
</evidence>
<proteinExistence type="predicted"/>